<dbReference type="EMBL" id="JBBPBM010000397">
    <property type="protein sequence ID" value="KAK8495877.1"/>
    <property type="molecule type" value="Genomic_DNA"/>
</dbReference>
<comment type="caution">
    <text evidence="1">The sequence shown here is derived from an EMBL/GenBank/DDBJ whole genome shotgun (WGS) entry which is preliminary data.</text>
</comment>
<proteinExistence type="predicted"/>
<protein>
    <submittedName>
        <fullName evidence="1">Uncharacterized protein</fullName>
    </submittedName>
</protein>
<organism evidence="1 2">
    <name type="scientific">Hibiscus sabdariffa</name>
    <name type="common">roselle</name>
    <dbReference type="NCBI Taxonomy" id="183260"/>
    <lineage>
        <taxon>Eukaryota</taxon>
        <taxon>Viridiplantae</taxon>
        <taxon>Streptophyta</taxon>
        <taxon>Embryophyta</taxon>
        <taxon>Tracheophyta</taxon>
        <taxon>Spermatophyta</taxon>
        <taxon>Magnoliopsida</taxon>
        <taxon>eudicotyledons</taxon>
        <taxon>Gunneridae</taxon>
        <taxon>Pentapetalae</taxon>
        <taxon>rosids</taxon>
        <taxon>malvids</taxon>
        <taxon>Malvales</taxon>
        <taxon>Malvaceae</taxon>
        <taxon>Malvoideae</taxon>
        <taxon>Hibiscus</taxon>
    </lineage>
</organism>
<evidence type="ECO:0000313" key="1">
    <source>
        <dbReference type="EMBL" id="KAK8495877.1"/>
    </source>
</evidence>
<reference evidence="1 2" key="1">
    <citation type="journal article" date="2024" name="G3 (Bethesda)">
        <title>Genome assembly of Hibiscus sabdariffa L. provides insights into metabolisms of medicinal natural products.</title>
        <authorList>
            <person name="Kim T."/>
        </authorList>
    </citation>
    <scope>NUCLEOTIDE SEQUENCE [LARGE SCALE GENOMIC DNA]</scope>
    <source>
        <strain evidence="1">TK-2024</strain>
        <tissue evidence="1">Old leaves</tissue>
    </source>
</reference>
<gene>
    <name evidence="1" type="ORF">V6N12_018057</name>
</gene>
<keyword evidence="2" id="KW-1185">Reference proteome</keyword>
<sequence length="75" mass="8411">MPFEMALVLSPYTKAWGEEHRNWSGERRAGDGLSKKSKPLGNRVVNFTFEEAAHVKPVNQINNATSIFFSTPMEG</sequence>
<evidence type="ECO:0000313" key="2">
    <source>
        <dbReference type="Proteomes" id="UP001472677"/>
    </source>
</evidence>
<accession>A0ABR2AQL4</accession>
<name>A0ABR2AQL4_9ROSI</name>
<dbReference type="Proteomes" id="UP001472677">
    <property type="component" value="Unassembled WGS sequence"/>
</dbReference>